<name>A0AAV9RBM9_9TELE</name>
<evidence type="ECO:0000313" key="2">
    <source>
        <dbReference type="Proteomes" id="UP001311232"/>
    </source>
</evidence>
<reference evidence="1 2" key="1">
    <citation type="submission" date="2021-06" db="EMBL/GenBank/DDBJ databases">
        <authorList>
            <person name="Palmer J.M."/>
        </authorList>
    </citation>
    <scope>NUCLEOTIDE SEQUENCE [LARGE SCALE GENOMIC DNA]</scope>
    <source>
        <strain evidence="1 2">MEX-2019</strain>
        <tissue evidence="1">Muscle</tissue>
    </source>
</reference>
<dbReference type="EMBL" id="JAHHUM010002136">
    <property type="protein sequence ID" value="KAK5605917.1"/>
    <property type="molecule type" value="Genomic_DNA"/>
</dbReference>
<dbReference type="Proteomes" id="UP001311232">
    <property type="component" value="Unassembled WGS sequence"/>
</dbReference>
<evidence type="ECO:0000313" key="1">
    <source>
        <dbReference type="EMBL" id="KAK5605917.1"/>
    </source>
</evidence>
<protein>
    <submittedName>
        <fullName evidence="1">Uncharacterized protein</fullName>
    </submittedName>
</protein>
<comment type="caution">
    <text evidence="1">The sequence shown here is derived from an EMBL/GenBank/DDBJ whole genome shotgun (WGS) entry which is preliminary data.</text>
</comment>
<gene>
    <name evidence="1" type="ORF">CRENBAI_003652</name>
</gene>
<proteinExistence type="predicted"/>
<keyword evidence="2" id="KW-1185">Reference proteome</keyword>
<sequence>MILRKTESAATTQKDGRISSGSCLCASGLNWWDNASGLAFLEPNLPVSLNVGYDIPQGVGLRRESGLLLSRVHTDDRQLSGPGDSKYHAGRSKFSGLDRRKVKAKKSKSARVGAIWFRFGLVWVGQAG</sequence>
<dbReference type="AlphaFoldDB" id="A0AAV9RBM9"/>
<accession>A0AAV9RBM9</accession>
<organism evidence="1 2">
    <name type="scientific">Crenichthys baileyi</name>
    <name type="common">White River springfish</name>
    <dbReference type="NCBI Taxonomy" id="28760"/>
    <lineage>
        <taxon>Eukaryota</taxon>
        <taxon>Metazoa</taxon>
        <taxon>Chordata</taxon>
        <taxon>Craniata</taxon>
        <taxon>Vertebrata</taxon>
        <taxon>Euteleostomi</taxon>
        <taxon>Actinopterygii</taxon>
        <taxon>Neopterygii</taxon>
        <taxon>Teleostei</taxon>
        <taxon>Neoteleostei</taxon>
        <taxon>Acanthomorphata</taxon>
        <taxon>Ovalentaria</taxon>
        <taxon>Atherinomorphae</taxon>
        <taxon>Cyprinodontiformes</taxon>
        <taxon>Goodeidae</taxon>
        <taxon>Crenichthys</taxon>
    </lineage>
</organism>